<sequence length="115" mass="13135">MSFLDDIKKQPQHTREIMFGLSVFITVLLVGMVWFRSFQKNLYVMMNPEEDAEKALAVENVSVPSLFGYIWQSAGEVKGLVSGLLGDNKQETRDRQDKIQVENGKVYTLPLSEHK</sequence>
<reference evidence="2 3" key="1">
    <citation type="journal article" date="2016" name="Nat. Commun.">
        <title>Thousands of microbial genomes shed light on interconnected biogeochemical processes in an aquifer system.</title>
        <authorList>
            <person name="Anantharaman K."/>
            <person name="Brown C.T."/>
            <person name="Hug L.A."/>
            <person name="Sharon I."/>
            <person name="Castelle C.J."/>
            <person name="Probst A.J."/>
            <person name="Thomas B.C."/>
            <person name="Singh A."/>
            <person name="Wilkins M.J."/>
            <person name="Karaoz U."/>
            <person name="Brodie E.L."/>
            <person name="Williams K.H."/>
            <person name="Hubbard S.S."/>
            <person name="Banfield J.F."/>
        </authorList>
    </citation>
    <scope>NUCLEOTIDE SEQUENCE [LARGE SCALE GENOMIC DNA]</scope>
</reference>
<evidence type="ECO:0000313" key="3">
    <source>
        <dbReference type="Proteomes" id="UP000178911"/>
    </source>
</evidence>
<keyword evidence="1" id="KW-1133">Transmembrane helix</keyword>
<evidence type="ECO:0000256" key="1">
    <source>
        <dbReference type="SAM" id="Phobius"/>
    </source>
</evidence>
<organism evidence="2 3">
    <name type="scientific">Candidatus Yanofskybacteria bacterium RIFCSPLOWO2_01_FULL_43_22</name>
    <dbReference type="NCBI Taxonomy" id="1802695"/>
    <lineage>
        <taxon>Bacteria</taxon>
        <taxon>Candidatus Yanofskyibacteriota</taxon>
    </lineage>
</organism>
<protein>
    <submittedName>
        <fullName evidence="2">Uncharacterized protein</fullName>
    </submittedName>
</protein>
<dbReference type="EMBL" id="MGKJ01000014">
    <property type="protein sequence ID" value="OGN23975.1"/>
    <property type="molecule type" value="Genomic_DNA"/>
</dbReference>
<dbReference type="Proteomes" id="UP000178911">
    <property type="component" value="Unassembled WGS sequence"/>
</dbReference>
<comment type="caution">
    <text evidence="2">The sequence shown here is derived from an EMBL/GenBank/DDBJ whole genome shotgun (WGS) entry which is preliminary data.</text>
</comment>
<name>A0A1F8GF13_9BACT</name>
<dbReference type="AlphaFoldDB" id="A0A1F8GF13"/>
<accession>A0A1F8GF13</accession>
<feature type="transmembrane region" description="Helical" evidence="1">
    <location>
        <begin position="17"/>
        <end position="35"/>
    </location>
</feature>
<proteinExistence type="predicted"/>
<gene>
    <name evidence="2" type="ORF">A3A13_02780</name>
</gene>
<evidence type="ECO:0000313" key="2">
    <source>
        <dbReference type="EMBL" id="OGN23975.1"/>
    </source>
</evidence>
<dbReference type="STRING" id="1802695.A3A13_02780"/>
<keyword evidence="1" id="KW-0472">Membrane</keyword>
<keyword evidence="1" id="KW-0812">Transmembrane</keyword>